<gene>
    <name evidence="4" type="ORF">IAD12_00050</name>
</gene>
<evidence type="ECO:0000313" key="4">
    <source>
        <dbReference type="EMBL" id="HIT98631.1"/>
    </source>
</evidence>
<dbReference type="PRINTS" id="PR00455">
    <property type="entry name" value="HTHTETR"/>
</dbReference>
<proteinExistence type="predicted"/>
<accession>A0A9D1KTB1</accession>
<dbReference type="InterPro" id="IPR050624">
    <property type="entry name" value="HTH-type_Tx_Regulator"/>
</dbReference>
<comment type="caution">
    <text evidence="4">The sequence shown here is derived from an EMBL/GenBank/DDBJ whole genome shotgun (WGS) entry which is preliminary data.</text>
</comment>
<dbReference type="PANTHER" id="PTHR43479">
    <property type="entry name" value="ACREF/ENVCD OPERON REPRESSOR-RELATED"/>
    <property type="match status" value="1"/>
</dbReference>
<evidence type="ECO:0000256" key="1">
    <source>
        <dbReference type="ARBA" id="ARBA00023125"/>
    </source>
</evidence>
<evidence type="ECO:0000256" key="2">
    <source>
        <dbReference type="PROSITE-ProRule" id="PRU00335"/>
    </source>
</evidence>
<dbReference type="Proteomes" id="UP000824159">
    <property type="component" value="Unassembled WGS sequence"/>
</dbReference>
<dbReference type="EMBL" id="DVLX01000002">
    <property type="protein sequence ID" value="HIT98631.1"/>
    <property type="molecule type" value="Genomic_DNA"/>
</dbReference>
<reference evidence="4" key="2">
    <citation type="journal article" date="2021" name="PeerJ">
        <title>Extensive microbial diversity within the chicken gut microbiome revealed by metagenomics and culture.</title>
        <authorList>
            <person name="Gilroy R."/>
            <person name="Ravi A."/>
            <person name="Getino M."/>
            <person name="Pursley I."/>
            <person name="Horton D.L."/>
            <person name="Alikhan N.F."/>
            <person name="Baker D."/>
            <person name="Gharbi K."/>
            <person name="Hall N."/>
            <person name="Watson M."/>
            <person name="Adriaenssens E.M."/>
            <person name="Foster-Nyarko E."/>
            <person name="Jarju S."/>
            <person name="Secka A."/>
            <person name="Antonio M."/>
            <person name="Oren A."/>
            <person name="Chaudhuri R.R."/>
            <person name="La Ragione R."/>
            <person name="Hildebrand F."/>
            <person name="Pallen M.J."/>
        </authorList>
    </citation>
    <scope>NUCLEOTIDE SEQUENCE</scope>
    <source>
        <strain evidence="4">CHK176-22527</strain>
    </source>
</reference>
<dbReference type="Gene3D" id="1.10.357.10">
    <property type="entry name" value="Tetracycline Repressor, domain 2"/>
    <property type="match status" value="1"/>
</dbReference>
<dbReference type="GO" id="GO:0003677">
    <property type="term" value="F:DNA binding"/>
    <property type="evidence" value="ECO:0007669"/>
    <property type="project" value="UniProtKB-UniRule"/>
</dbReference>
<protein>
    <submittedName>
        <fullName evidence="4">TetR family transcriptional regulator</fullName>
    </submittedName>
</protein>
<dbReference type="InterPro" id="IPR025722">
    <property type="entry name" value="TetR"/>
</dbReference>
<evidence type="ECO:0000259" key="3">
    <source>
        <dbReference type="PROSITE" id="PS50977"/>
    </source>
</evidence>
<sequence>MKNNKTKGRILDKSIEMFNVRQASNVSTVQISKDMGISPGNLYYYYSNKEEIIRKVWEERICAEILSLADAADETDSEEKLRDYCEKYAEHYARYSFFYLEMPTLFANDRELKKAYLETVEKETDAAVKILNNLAEAGVIGEIDSMYKKFTGMNLITVMRNSWIDAFCLGERSGSGSDEAAGHTEYIWGRMKAFIEPYMRDKVDEEEIQQQ</sequence>
<dbReference type="PROSITE" id="PS50977">
    <property type="entry name" value="HTH_TETR_2"/>
    <property type="match status" value="1"/>
</dbReference>
<dbReference type="Pfam" id="PF00440">
    <property type="entry name" value="TetR_N"/>
    <property type="match status" value="1"/>
</dbReference>
<dbReference type="InterPro" id="IPR009057">
    <property type="entry name" value="Homeodomain-like_sf"/>
</dbReference>
<dbReference type="InterPro" id="IPR001647">
    <property type="entry name" value="HTH_TetR"/>
</dbReference>
<dbReference type="Pfam" id="PF13972">
    <property type="entry name" value="TetR"/>
    <property type="match status" value="1"/>
</dbReference>
<dbReference type="SUPFAM" id="SSF46689">
    <property type="entry name" value="Homeodomain-like"/>
    <property type="match status" value="1"/>
</dbReference>
<evidence type="ECO:0000313" key="5">
    <source>
        <dbReference type="Proteomes" id="UP000824159"/>
    </source>
</evidence>
<feature type="domain" description="HTH tetR-type" evidence="3">
    <location>
        <begin position="4"/>
        <end position="64"/>
    </location>
</feature>
<dbReference type="PANTHER" id="PTHR43479:SF12">
    <property type="entry name" value="TRANSCRIPTIONAL REGULATORY PROTEIN"/>
    <property type="match status" value="1"/>
</dbReference>
<reference evidence="4" key="1">
    <citation type="submission" date="2020-10" db="EMBL/GenBank/DDBJ databases">
        <authorList>
            <person name="Gilroy R."/>
        </authorList>
    </citation>
    <scope>NUCLEOTIDE SEQUENCE</scope>
    <source>
        <strain evidence="4">CHK176-22527</strain>
    </source>
</reference>
<name>A0A9D1KTB1_9FIRM</name>
<feature type="DNA-binding region" description="H-T-H motif" evidence="2">
    <location>
        <begin position="27"/>
        <end position="46"/>
    </location>
</feature>
<dbReference type="AlphaFoldDB" id="A0A9D1KTB1"/>
<organism evidence="4 5">
    <name type="scientific">Candidatus Allocopromorpha excrementavium</name>
    <dbReference type="NCBI Taxonomy" id="2840741"/>
    <lineage>
        <taxon>Bacteria</taxon>
        <taxon>Bacillati</taxon>
        <taxon>Bacillota</taxon>
        <taxon>Clostridia</taxon>
        <taxon>Eubacteriales</taxon>
        <taxon>Eubacteriaceae</taxon>
        <taxon>Eubacteriaceae incertae sedis</taxon>
        <taxon>Candidatus Allocopromorpha</taxon>
    </lineage>
</organism>
<keyword evidence="1 2" id="KW-0238">DNA-binding</keyword>